<dbReference type="EMBL" id="FP929105">
    <property type="protein sequence ID" value="CBX93063.1"/>
    <property type="molecule type" value="Genomic_DNA"/>
</dbReference>
<organism evidence="3">
    <name type="scientific">Leptosphaeria maculans (strain JN3 / isolate v23.1.3 / race Av1-4-5-6-7-8)</name>
    <name type="common">Blackleg fungus</name>
    <name type="synonym">Phoma lingam</name>
    <dbReference type="NCBI Taxonomy" id="985895"/>
    <lineage>
        <taxon>Eukaryota</taxon>
        <taxon>Fungi</taxon>
        <taxon>Dikarya</taxon>
        <taxon>Ascomycota</taxon>
        <taxon>Pezizomycotina</taxon>
        <taxon>Dothideomycetes</taxon>
        <taxon>Pleosporomycetidae</taxon>
        <taxon>Pleosporales</taxon>
        <taxon>Pleosporineae</taxon>
        <taxon>Leptosphaeriaceae</taxon>
        <taxon>Plenodomus</taxon>
        <taxon>Plenodomus lingam/Leptosphaeria maculans species complex</taxon>
    </lineage>
</organism>
<gene>
    <name evidence="2" type="ORF">LEMA_uP039640.1</name>
</gene>
<dbReference type="HOGENOM" id="CLU_2469496_0_0_1"/>
<evidence type="ECO:0000313" key="2">
    <source>
        <dbReference type="EMBL" id="CBX93063.1"/>
    </source>
</evidence>
<dbReference type="AlphaFoldDB" id="E4ZNK4"/>
<reference evidence="3" key="1">
    <citation type="journal article" date="2011" name="Nat. Commun.">
        <title>Effector diversification within compartments of the Leptosphaeria maculans genome affected by Repeat-Induced Point mutations.</title>
        <authorList>
            <person name="Rouxel T."/>
            <person name="Grandaubert J."/>
            <person name="Hane J.K."/>
            <person name="Hoede C."/>
            <person name="van de Wouw A.P."/>
            <person name="Couloux A."/>
            <person name="Dominguez V."/>
            <person name="Anthouard V."/>
            <person name="Bally P."/>
            <person name="Bourras S."/>
            <person name="Cozijnsen A.J."/>
            <person name="Ciuffetti L.M."/>
            <person name="Degrave A."/>
            <person name="Dilmaghani A."/>
            <person name="Duret L."/>
            <person name="Fudal I."/>
            <person name="Goodwin S.B."/>
            <person name="Gout L."/>
            <person name="Glaser N."/>
            <person name="Linglin J."/>
            <person name="Kema G.H.J."/>
            <person name="Lapalu N."/>
            <person name="Lawrence C.B."/>
            <person name="May K."/>
            <person name="Meyer M."/>
            <person name="Ollivier B."/>
            <person name="Poulain J."/>
            <person name="Schoch C.L."/>
            <person name="Simon A."/>
            <person name="Spatafora J.W."/>
            <person name="Stachowiak A."/>
            <person name="Turgeon B.G."/>
            <person name="Tyler B.M."/>
            <person name="Vincent D."/>
            <person name="Weissenbach J."/>
            <person name="Amselem J."/>
            <person name="Quesneville H."/>
            <person name="Oliver R.P."/>
            <person name="Wincker P."/>
            <person name="Balesdent M.-H."/>
            <person name="Howlett B.J."/>
        </authorList>
    </citation>
    <scope>NUCLEOTIDE SEQUENCE [LARGE SCALE GENOMIC DNA]</scope>
    <source>
        <strain evidence="3">JN3 / isolate v23.1.3 / race Av1-4-5-6-7-8</strain>
    </source>
</reference>
<keyword evidence="1" id="KW-1133">Transmembrane helix</keyword>
<keyword evidence="1" id="KW-0472">Membrane</keyword>
<keyword evidence="3" id="KW-1185">Reference proteome</keyword>
<sequence>MACGRDACMSSTLLCSHPRCVLVTRHGREYETGGEESEGRGRKQGSGNRVEMGWLAVVVLVGVMSNVVLRLLRLCSHMSGKVFVYGWV</sequence>
<evidence type="ECO:0000256" key="1">
    <source>
        <dbReference type="SAM" id="Phobius"/>
    </source>
</evidence>
<feature type="transmembrane region" description="Helical" evidence="1">
    <location>
        <begin position="52"/>
        <end position="72"/>
    </location>
</feature>
<keyword evidence="1" id="KW-0812">Transmembrane</keyword>
<proteinExistence type="predicted"/>
<dbReference type="InParanoid" id="E4ZNK4"/>
<evidence type="ECO:0000313" key="3">
    <source>
        <dbReference type="Proteomes" id="UP000002668"/>
    </source>
</evidence>
<protein>
    <submittedName>
        <fullName evidence="2">Predicted protein</fullName>
    </submittedName>
</protein>
<dbReference type="VEuPathDB" id="FungiDB:LEMA_uP039640.1"/>
<dbReference type="Proteomes" id="UP000002668">
    <property type="component" value="Genome"/>
</dbReference>
<name>E4ZNK4_LEPMJ</name>
<accession>E4ZNK4</accession>